<keyword evidence="4 6" id="KW-1133">Transmembrane helix</keyword>
<evidence type="ECO:0000259" key="7">
    <source>
        <dbReference type="Pfam" id="PF02687"/>
    </source>
</evidence>
<proteinExistence type="predicted"/>
<keyword evidence="9" id="KW-1185">Reference proteome</keyword>
<evidence type="ECO:0000256" key="4">
    <source>
        <dbReference type="ARBA" id="ARBA00022989"/>
    </source>
</evidence>
<keyword evidence="5 6" id="KW-0472">Membrane</keyword>
<feature type="transmembrane region" description="Helical" evidence="6">
    <location>
        <begin position="327"/>
        <end position="349"/>
    </location>
</feature>
<feature type="domain" description="ABC3 transporter permease C-terminal" evidence="7">
    <location>
        <begin position="334"/>
        <end position="436"/>
    </location>
</feature>
<protein>
    <recommendedName>
        <fullName evidence="7">ABC3 transporter permease C-terminal domain-containing protein</fullName>
    </recommendedName>
</protein>
<comment type="subcellular location">
    <subcellularLocation>
        <location evidence="1">Cell membrane</location>
        <topology evidence="1">Multi-pass membrane protein</topology>
    </subcellularLocation>
</comment>
<keyword evidence="2" id="KW-1003">Cell membrane</keyword>
<dbReference type="InterPro" id="IPR003838">
    <property type="entry name" value="ABC3_permease_C"/>
</dbReference>
<dbReference type="InterPro" id="IPR052536">
    <property type="entry name" value="ABC-4_Integral_Memb_Prot"/>
</dbReference>
<comment type="caution">
    <text evidence="8">The sequence shown here is derived from an EMBL/GenBank/DDBJ whole genome shotgun (WGS) entry which is preliminary data.</text>
</comment>
<evidence type="ECO:0000313" key="9">
    <source>
        <dbReference type="Proteomes" id="UP000782705"/>
    </source>
</evidence>
<feature type="transmembrane region" description="Helical" evidence="6">
    <location>
        <begin position="383"/>
        <end position="403"/>
    </location>
</feature>
<evidence type="ECO:0000256" key="2">
    <source>
        <dbReference type="ARBA" id="ARBA00022475"/>
    </source>
</evidence>
<dbReference type="Pfam" id="PF02687">
    <property type="entry name" value="FtsX"/>
    <property type="match status" value="1"/>
</dbReference>
<evidence type="ECO:0000256" key="1">
    <source>
        <dbReference type="ARBA" id="ARBA00004651"/>
    </source>
</evidence>
<feature type="transmembrane region" description="Helical" evidence="6">
    <location>
        <begin position="58"/>
        <end position="81"/>
    </location>
</feature>
<reference evidence="8 9" key="1">
    <citation type="submission" date="2016-06" db="EMBL/GenBank/DDBJ databases">
        <title>Four novel species of enterococci isolated from chicken manure.</title>
        <authorList>
            <person name="Van Tyne D."/>
        </authorList>
    </citation>
    <scope>NUCLEOTIDE SEQUENCE [LARGE SCALE GENOMIC DNA]</scope>
    <source>
        <strain evidence="8 9">CU12B</strain>
    </source>
</reference>
<dbReference type="EMBL" id="MAEL01000054">
    <property type="protein sequence ID" value="KAF1302230.1"/>
    <property type="molecule type" value="Genomic_DNA"/>
</dbReference>
<evidence type="ECO:0000313" key="8">
    <source>
        <dbReference type="EMBL" id="KAF1302230.1"/>
    </source>
</evidence>
<name>A0ABQ6YY09_9ENTE</name>
<sequence length="446" mass="51832">MPLFIFTACVFGTYLFFRFGMQMVFATFTKWRKYNQSHLRFIIFNNARHLMYKSWRTLSLISIVLGIAISMIGGAIGAFAITYQITETNHPTDFQLSPTNMKALEQFITNSGGQISQKFILPLKAIGYYERQENELTEENYETIEVLDVISESSFQKLKAVIPKLPDVHIEQENGAVLLESDIRYNQAKTDTKRKISLPDSQDVYVEQIYGNLLGNSLVRYGFKTMIVTDNLYQELEGIPYQVVYANAKGYNEEQFYQQYIEKFPGRWGEDILYHYDYQEGVLTGKIEHKTPDTPDPTYQKGQGMMSRLTQVNRYLDIRSTRRQGGIFLYVALFVGMIVLLTTAGTLMVRQFFEASREKKNYQLLQQLGIPRKALHKVVYKQIAWIFFPTMLLAVSHGSFAIYMLTQLIQDANYWVAYLFCFITIFIFTAAYLLTTNFYLRIIEEE</sequence>
<accession>A0ABQ6YY09</accession>
<dbReference type="PANTHER" id="PTHR46795">
    <property type="entry name" value="ABC TRANSPORTER PERMEASE-RELATED-RELATED"/>
    <property type="match status" value="1"/>
</dbReference>
<evidence type="ECO:0000256" key="6">
    <source>
        <dbReference type="SAM" id="Phobius"/>
    </source>
</evidence>
<gene>
    <name evidence="8" type="ORF">BAU17_02060</name>
</gene>
<feature type="transmembrane region" description="Helical" evidence="6">
    <location>
        <begin position="6"/>
        <end position="28"/>
    </location>
</feature>
<organism evidence="8 9">
    <name type="scientific">Candidatus Enterococcus willemsii</name>
    <dbReference type="NCBI Taxonomy" id="1857215"/>
    <lineage>
        <taxon>Bacteria</taxon>
        <taxon>Bacillati</taxon>
        <taxon>Bacillota</taxon>
        <taxon>Bacilli</taxon>
        <taxon>Lactobacillales</taxon>
        <taxon>Enterococcaceae</taxon>
        <taxon>Enterococcus</taxon>
    </lineage>
</organism>
<keyword evidence="3 6" id="KW-0812">Transmembrane</keyword>
<dbReference type="PANTHER" id="PTHR46795:SF3">
    <property type="entry name" value="ABC TRANSPORTER PERMEASE"/>
    <property type="match status" value="1"/>
</dbReference>
<dbReference type="Proteomes" id="UP000782705">
    <property type="component" value="Unassembled WGS sequence"/>
</dbReference>
<evidence type="ECO:0000256" key="5">
    <source>
        <dbReference type="ARBA" id="ARBA00023136"/>
    </source>
</evidence>
<feature type="transmembrane region" description="Helical" evidence="6">
    <location>
        <begin position="415"/>
        <end position="440"/>
    </location>
</feature>
<evidence type="ECO:0000256" key="3">
    <source>
        <dbReference type="ARBA" id="ARBA00022692"/>
    </source>
</evidence>